<organism evidence="2 3">
    <name type="scientific">Kribbella flavida (strain DSM 17836 / JCM 10339 / NBRC 14399)</name>
    <dbReference type="NCBI Taxonomy" id="479435"/>
    <lineage>
        <taxon>Bacteria</taxon>
        <taxon>Bacillati</taxon>
        <taxon>Actinomycetota</taxon>
        <taxon>Actinomycetes</taxon>
        <taxon>Propionibacteriales</taxon>
        <taxon>Kribbellaceae</taxon>
        <taxon>Kribbella</taxon>
    </lineage>
</organism>
<keyword evidence="3" id="KW-1185">Reference proteome</keyword>
<evidence type="ECO:0000256" key="1">
    <source>
        <dbReference type="SAM" id="SignalP"/>
    </source>
</evidence>
<dbReference type="PROSITE" id="PS51318">
    <property type="entry name" value="TAT"/>
    <property type="match status" value="1"/>
</dbReference>
<protein>
    <recommendedName>
        <fullName evidence="4">Ig-like domain-containing protein</fullName>
    </recommendedName>
</protein>
<feature type="signal peptide" evidence="1">
    <location>
        <begin position="1"/>
        <end position="34"/>
    </location>
</feature>
<dbReference type="STRING" id="479435.Kfla_5826"/>
<reference evidence="3" key="1">
    <citation type="submission" date="2009-09" db="EMBL/GenBank/DDBJ databases">
        <title>The complete genome of Kribbella flavida DSM 17836.</title>
        <authorList>
            <consortium name="US DOE Joint Genome Institute (JGI-PGF)"/>
            <person name="Lucas S."/>
            <person name="Copeland A."/>
            <person name="Lapidus A."/>
            <person name="Glavina del Rio T."/>
            <person name="Dalin E."/>
            <person name="Tice H."/>
            <person name="Bruce D."/>
            <person name="Goodwin L."/>
            <person name="Pitluck S."/>
            <person name="Kyrpides N."/>
            <person name="Mavromatis K."/>
            <person name="Ivanova N."/>
            <person name="Saunders E."/>
            <person name="Brettin T."/>
            <person name="Detter J.C."/>
            <person name="Han C."/>
            <person name="Larimer F."/>
            <person name="Land M."/>
            <person name="Hauser L."/>
            <person name="Markowitz V."/>
            <person name="Cheng J.-F."/>
            <person name="Hugenholtz P."/>
            <person name="Woyke T."/>
            <person name="Wu D."/>
            <person name="Pukall R."/>
            <person name="Klenk H.-P."/>
            <person name="Eisen J.A."/>
        </authorList>
    </citation>
    <scope>NUCLEOTIDE SEQUENCE [LARGE SCALE GENOMIC DNA]</scope>
    <source>
        <strain evidence="3">DSM 17836 / JCM 10339 / NBRC 14399</strain>
    </source>
</reference>
<keyword evidence="1" id="KW-0732">Signal</keyword>
<reference evidence="2 3" key="2">
    <citation type="journal article" date="2010" name="Stand. Genomic Sci.">
        <title>Complete genome sequence of Kribbella flavida type strain (IFO 14399).</title>
        <authorList>
            <person name="Pukall R."/>
            <person name="Lapidus A."/>
            <person name="Glavina Del Rio T."/>
            <person name="Copeland A."/>
            <person name="Tice H."/>
            <person name="Cheng J.-F."/>
            <person name="Lucas S."/>
            <person name="Chen F."/>
            <person name="Nolan M."/>
            <person name="LaButti K."/>
            <person name="Pati A."/>
            <person name="Ivanova N."/>
            <person name="Mavrommatis K."/>
            <person name="Mikhailova N."/>
            <person name="Pitluck S."/>
            <person name="Bruce D."/>
            <person name="Goodwin L."/>
            <person name="Land M."/>
            <person name="Hauser L."/>
            <person name="Chang Y.-J."/>
            <person name="Jeffries C.D."/>
            <person name="Chen A."/>
            <person name="Palaniappan K."/>
            <person name="Chain P."/>
            <person name="Rohde M."/>
            <person name="Goeker M."/>
            <person name="Bristow J."/>
            <person name="Eisen J.A."/>
            <person name="Markowitz V."/>
            <person name="Hugenholtz P."/>
            <person name="Kyrpides N.C."/>
            <person name="Klenk H.-P."/>
            <person name="Brettin T."/>
        </authorList>
    </citation>
    <scope>NUCLEOTIDE SEQUENCE [LARGE SCALE GENOMIC DNA]</scope>
    <source>
        <strain evidence="3">DSM 17836 / JCM 10339 / NBRC 14399</strain>
    </source>
</reference>
<dbReference type="EMBL" id="CP001736">
    <property type="protein sequence ID" value="ADB34830.1"/>
    <property type="molecule type" value="Genomic_DNA"/>
</dbReference>
<evidence type="ECO:0008006" key="4">
    <source>
        <dbReference type="Google" id="ProtNLM"/>
    </source>
</evidence>
<dbReference type="AlphaFoldDB" id="D2PQC8"/>
<dbReference type="Proteomes" id="UP000007967">
    <property type="component" value="Chromosome"/>
</dbReference>
<evidence type="ECO:0000313" key="2">
    <source>
        <dbReference type="EMBL" id="ADB34830.1"/>
    </source>
</evidence>
<dbReference type="KEGG" id="kfl:Kfla_5826"/>
<dbReference type="HOGENOM" id="CLU_126526_0_0_11"/>
<sequence length="190" mass="19603">MPCPMISRRGLTALSIGLAMVCGLLAGASPAAHAEEELPLAVCPGYVEQTISPGLALLPQLQTVTVDGDFALCTGQLIDPEHVSAEYTARASGVLSCTLNVPITNASGTVRWKDEDGRHSGTSHFTGGITLSQRPLGENVGIVVATIDSGEFAGRTLVLVSARLTINVDQCLTTGVKQVAGPGSLEILPL</sequence>
<evidence type="ECO:0000313" key="3">
    <source>
        <dbReference type="Proteomes" id="UP000007967"/>
    </source>
</evidence>
<proteinExistence type="predicted"/>
<name>D2PQC8_KRIFD</name>
<feature type="chain" id="PRO_5039140601" description="Ig-like domain-containing protein" evidence="1">
    <location>
        <begin position="35"/>
        <end position="190"/>
    </location>
</feature>
<gene>
    <name evidence="2" type="ordered locus">Kfla_5826</name>
</gene>
<accession>D2PQC8</accession>
<dbReference type="InterPro" id="IPR006311">
    <property type="entry name" value="TAT_signal"/>
</dbReference>
<dbReference type="eggNOG" id="ENOG5030U10">
    <property type="taxonomic scope" value="Bacteria"/>
</dbReference>